<name>A0A1I2K6D7_9CLOT</name>
<protein>
    <submittedName>
        <fullName evidence="1">Uncharacterized protein</fullName>
    </submittedName>
</protein>
<keyword evidence="2" id="KW-1185">Reference proteome</keyword>
<dbReference type="RefSeq" id="WP_168972017.1">
    <property type="nucleotide sequence ID" value="NZ_CABMJC010000012.1"/>
</dbReference>
<dbReference type="Proteomes" id="UP000182135">
    <property type="component" value="Unassembled WGS sequence"/>
</dbReference>
<accession>A0A1I2K6D7</accession>
<evidence type="ECO:0000313" key="1">
    <source>
        <dbReference type="EMBL" id="SFF61740.1"/>
    </source>
</evidence>
<organism evidence="1 2">
    <name type="scientific">Clostridium cadaveris</name>
    <dbReference type="NCBI Taxonomy" id="1529"/>
    <lineage>
        <taxon>Bacteria</taxon>
        <taxon>Bacillati</taxon>
        <taxon>Bacillota</taxon>
        <taxon>Clostridia</taxon>
        <taxon>Eubacteriales</taxon>
        <taxon>Clostridiaceae</taxon>
        <taxon>Clostridium</taxon>
    </lineage>
</organism>
<sequence>MSEKKYSGNFYNNDNKEDMDENCPSCMYKNKKVEKNKKECPNCYYIPNKENQEESKNK</sequence>
<gene>
    <name evidence="1" type="ORF">SAMN04487885_104119</name>
</gene>
<proteinExistence type="predicted"/>
<dbReference type="AlphaFoldDB" id="A0A1I2K6D7"/>
<evidence type="ECO:0000313" key="2">
    <source>
        <dbReference type="Proteomes" id="UP000182135"/>
    </source>
</evidence>
<reference evidence="1 2" key="1">
    <citation type="submission" date="2016-10" db="EMBL/GenBank/DDBJ databases">
        <authorList>
            <person name="de Groot N.N."/>
        </authorList>
    </citation>
    <scope>NUCLEOTIDE SEQUENCE [LARGE SCALE GENOMIC DNA]</scope>
    <source>
        <strain evidence="1 2">NLAE-zl-G419</strain>
    </source>
</reference>
<dbReference type="EMBL" id="FOOE01000004">
    <property type="protein sequence ID" value="SFF61740.1"/>
    <property type="molecule type" value="Genomic_DNA"/>
</dbReference>